<dbReference type="PANTHER" id="PTHR42951:SF4">
    <property type="entry name" value="ACYL-COENZYME A THIOESTERASE MBLAC2"/>
    <property type="match status" value="1"/>
</dbReference>
<dbReference type="PANTHER" id="PTHR42951">
    <property type="entry name" value="METALLO-BETA-LACTAMASE DOMAIN-CONTAINING"/>
    <property type="match status" value="1"/>
</dbReference>
<dbReference type="InterPro" id="IPR050855">
    <property type="entry name" value="NDM-1-like"/>
</dbReference>
<dbReference type="CDD" id="cd06262">
    <property type="entry name" value="metallo-hydrolase-like_MBL-fold"/>
    <property type="match status" value="1"/>
</dbReference>
<feature type="domain" description="Metallo-beta-lactamase" evidence="1">
    <location>
        <begin position="32"/>
        <end position="212"/>
    </location>
</feature>
<dbReference type="KEGG" id="mcub:MCBB_1659"/>
<sequence length="247" mass="28055">MAEIIEKIDNKKSSMYKKIMDDMYLLKTGRPSCQSYLLLSDEMNVLVDSGTKQHFETLEEDMEEIGIKTDDLSLVINTHEHADHFGANKFLQKKATILTHRYAATKIVSADDEVIRCRAHGHDPTGYHVHMWLENMNVIDTGNWFLKIFHTPGHTSGSLCIYEPRKRFLISGDTVFAHGTISDISSSGSYGEYINSLARLNTMKINLLLPGHGNISKNVEEDIEKAIENAKLKHEKFLRDKNNNLSC</sequence>
<organism evidence="2 3">
    <name type="scientific">Methanobacterium congolense</name>
    <dbReference type="NCBI Taxonomy" id="118062"/>
    <lineage>
        <taxon>Archaea</taxon>
        <taxon>Methanobacteriati</taxon>
        <taxon>Methanobacteriota</taxon>
        <taxon>Methanomada group</taxon>
        <taxon>Methanobacteria</taxon>
        <taxon>Methanobacteriales</taxon>
        <taxon>Methanobacteriaceae</taxon>
        <taxon>Methanobacterium</taxon>
    </lineage>
</organism>
<dbReference type="STRING" id="118062.MCBB_1659"/>
<dbReference type="SMART" id="SM00849">
    <property type="entry name" value="Lactamase_B"/>
    <property type="match status" value="1"/>
</dbReference>
<dbReference type="InterPro" id="IPR036866">
    <property type="entry name" value="RibonucZ/Hydroxyglut_hydro"/>
</dbReference>
<protein>
    <recommendedName>
        <fullName evidence="1">Metallo-beta-lactamase domain-containing protein</fullName>
    </recommendedName>
</protein>
<dbReference type="Pfam" id="PF00753">
    <property type="entry name" value="Lactamase_B"/>
    <property type="match status" value="1"/>
</dbReference>
<accession>A0A1D3L3I3</accession>
<dbReference type="Gene3D" id="3.60.15.10">
    <property type="entry name" value="Ribonuclease Z/Hydroxyacylglutathione hydrolase-like"/>
    <property type="match status" value="1"/>
</dbReference>
<dbReference type="AlphaFoldDB" id="A0A1D3L3I3"/>
<evidence type="ECO:0000259" key="1">
    <source>
        <dbReference type="SMART" id="SM00849"/>
    </source>
</evidence>
<gene>
    <name evidence="2" type="primary">ycbL</name>
    <name evidence="2" type="ORF">MCBB_1659</name>
</gene>
<dbReference type="SUPFAM" id="SSF56281">
    <property type="entry name" value="Metallo-hydrolase/oxidoreductase"/>
    <property type="match status" value="1"/>
</dbReference>
<keyword evidence="3" id="KW-1185">Reference proteome</keyword>
<dbReference type="InterPro" id="IPR001279">
    <property type="entry name" value="Metallo-B-lactamas"/>
</dbReference>
<dbReference type="EMBL" id="LT607756">
    <property type="protein sequence ID" value="SCG86214.1"/>
    <property type="molecule type" value="Genomic_DNA"/>
</dbReference>
<proteinExistence type="predicted"/>
<evidence type="ECO:0000313" key="2">
    <source>
        <dbReference type="EMBL" id="SCG86214.1"/>
    </source>
</evidence>
<dbReference type="Proteomes" id="UP000094707">
    <property type="component" value="Chromosome I"/>
</dbReference>
<keyword evidence="2" id="KW-0378">Hydrolase</keyword>
<dbReference type="GO" id="GO:0016787">
    <property type="term" value="F:hydrolase activity"/>
    <property type="evidence" value="ECO:0007669"/>
    <property type="project" value="UniProtKB-KW"/>
</dbReference>
<dbReference type="PATRIC" id="fig|129848.4.peg.1699"/>
<evidence type="ECO:0000313" key="3">
    <source>
        <dbReference type="Proteomes" id="UP000094707"/>
    </source>
</evidence>
<reference evidence="2 3" key="1">
    <citation type="submission" date="2016-08" db="EMBL/GenBank/DDBJ databases">
        <authorList>
            <person name="Seilhamer J.J."/>
        </authorList>
    </citation>
    <scope>NUCLEOTIDE SEQUENCE [LARGE SCALE GENOMIC DNA]</scope>
    <source>
        <strain evidence="2">Buetzberg</strain>
    </source>
</reference>
<name>A0A1D3L3I3_9EURY</name>